<name>A0AAV7RGG4_PLEWA</name>
<reference evidence="1" key="1">
    <citation type="journal article" date="2022" name="bioRxiv">
        <title>Sequencing and chromosome-scale assembly of the giantPleurodeles waltlgenome.</title>
        <authorList>
            <person name="Brown T."/>
            <person name="Elewa A."/>
            <person name="Iarovenko S."/>
            <person name="Subramanian E."/>
            <person name="Araus A.J."/>
            <person name="Petzold A."/>
            <person name="Susuki M."/>
            <person name="Suzuki K.-i.T."/>
            <person name="Hayashi T."/>
            <person name="Toyoda A."/>
            <person name="Oliveira C."/>
            <person name="Osipova E."/>
            <person name="Leigh N.D."/>
            <person name="Simon A."/>
            <person name="Yun M.H."/>
        </authorList>
    </citation>
    <scope>NUCLEOTIDE SEQUENCE</scope>
    <source>
        <strain evidence="1">20211129_DDA</strain>
        <tissue evidence="1">Liver</tissue>
    </source>
</reference>
<evidence type="ECO:0000313" key="1">
    <source>
        <dbReference type="EMBL" id="KAJ1151088.1"/>
    </source>
</evidence>
<keyword evidence="2" id="KW-1185">Reference proteome</keyword>
<accession>A0AAV7RGG4</accession>
<organism evidence="1 2">
    <name type="scientific">Pleurodeles waltl</name>
    <name type="common">Iberian ribbed newt</name>
    <dbReference type="NCBI Taxonomy" id="8319"/>
    <lineage>
        <taxon>Eukaryota</taxon>
        <taxon>Metazoa</taxon>
        <taxon>Chordata</taxon>
        <taxon>Craniata</taxon>
        <taxon>Vertebrata</taxon>
        <taxon>Euteleostomi</taxon>
        <taxon>Amphibia</taxon>
        <taxon>Batrachia</taxon>
        <taxon>Caudata</taxon>
        <taxon>Salamandroidea</taxon>
        <taxon>Salamandridae</taxon>
        <taxon>Pleurodelinae</taxon>
        <taxon>Pleurodeles</taxon>
    </lineage>
</organism>
<proteinExistence type="predicted"/>
<dbReference type="EMBL" id="JANPWB010000009">
    <property type="protein sequence ID" value="KAJ1151088.1"/>
    <property type="molecule type" value="Genomic_DNA"/>
</dbReference>
<gene>
    <name evidence="1" type="ORF">NDU88_003875</name>
</gene>
<dbReference type="Proteomes" id="UP001066276">
    <property type="component" value="Chromosome 5"/>
</dbReference>
<dbReference type="AlphaFoldDB" id="A0AAV7RGG4"/>
<evidence type="ECO:0000313" key="2">
    <source>
        <dbReference type="Proteomes" id="UP001066276"/>
    </source>
</evidence>
<comment type="caution">
    <text evidence="1">The sequence shown here is derived from an EMBL/GenBank/DDBJ whole genome shotgun (WGS) entry which is preliminary data.</text>
</comment>
<sequence>MPEERSGGPATEGCCGSRVLLRAIDCGPKRTKGWEGSDTPWHRSVWTTREVEIDQRQGMGATDLGVRVPPSGAD</sequence>
<protein>
    <submittedName>
        <fullName evidence="1">Uncharacterized protein</fullName>
    </submittedName>
</protein>